<protein>
    <recommendedName>
        <fullName evidence="11">Non-specific serine/threonine protein kinase</fullName>
    </recommendedName>
</protein>
<keyword evidence="10" id="KW-1185">Reference proteome</keyword>
<reference evidence="9" key="1">
    <citation type="submission" date="2023-04" db="EMBL/GenBank/DDBJ databases">
        <authorList>
            <person name="Vijverberg K."/>
            <person name="Xiong W."/>
            <person name="Schranz E."/>
        </authorList>
    </citation>
    <scope>NUCLEOTIDE SEQUENCE</scope>
</reference>
<dbReference type="AlphaFoldDB" id="A0AA35ZXT8"/>
<keyword evidence="2 8" id="KW-0812">Transmembrane</keyword>
<evidence type="ECO:0000256" key="1">
    <source>
        <dbReference type="ARBA" id="ARBA00004479"/>
    </source>
</evidence>
<sequence>MVYNMDLSSNKLVGKTLVELTTLIKLVGLNLSNNHLSGGIPHKNGNMMKLESLNLSRNKLTGMIPRRNRDPYGPPLTNNSSKLGEGPTPTIRSKKKYRAANEKMKVWLFYVYTICGFAIGFWGVIWVLLFKKQCRQKLFMFAEKTMDNIYVAVLIRVNKIKRGRQAS</sequence>
<evidence type="ECO:0000256" key="7">
    <source>
        <dbReference type="SAM" id="MobiDB-lite"/>
    </source>
</evidence>
<evidence type="ECO:0000256" key="2">
    <source>
        <dbReference type="ARBA" id="ARBA00022692"/>
    </source>
</evidence>
<organism evidence="9 10">
    <name type="scientific">Lactuca saligna</name>
    <name type="common">Willowleaf lettuce</name>
    <dbReference type="NCBI Taxonomy" id="75948"/>
    <lineage>
        <taxon>Eukaryota</taxon>
        <taxon>Viridiplantae</taxon>
        <taxon>Streptophyta</taxon>
        <taxon>Embryophyta</taxon>
        <taxon>Tracheophyta</taxon>
        <taxon>Spermatophyta</taxon>
        <taxon>Magnoliopsida</taxon>
        <taxon>eudicotyledons</taxon>
        <taxon>Gunneridae</taxon>
        <taxon>Pentapetalae</taxon>
        <taxon>asterids</taxon>
        <taxon>campanulids</taxon>
        <taxon>Asterales</taxon>
        <taxon>Asteraceae</taxon>
        <taxon>Cichorioideae</taxon>
        <taxon>Cichorieae</taxon>
        <taxon>Lactucinae</taxon>
        <taxon>Lactuca</taxon>
    </lineage>
</organism>
<dbReference type="Gene3D" id="3.80.10.10">
    <property type="entry name" value="Ribonuclease Inhibitor"/>
    <property type="match status" value="1"/>
</dbReference>
<dbReference type="Pfam" id="PF00560">
    <property type="entry name" value="LRR_1"/>
    <property type="match status" value="2"/>
</dbReference>
<keyword evidence="4 8" id="KW-1133">Transmembrane helix</keyword>
<dbReference type="InterPro" id="IPR032675">
    <property type="entry name" value="LRR_dom_sf"/>
</dbReference>
<keyword evidence="6" id="KW-0325">Glycoprotein</keyword>
<keyword evidence="3" id="KW-0732">Signal</keyword>
<feature type="region of interest" description="Disordered" evidence="7">
    <location>
        <begin position="64"/>
        <end position="90"/>
    </location>
</feature>
<keyword evidence="5 8" id="KW-0472">Membrane</keyword>
<evidence type="ECO:0000313" key="10">
    <source>
        <dbReference type="Proteomes" id="UP001177003"/>
    </source>
</evidence>
<evidence type="ECO:0008006" key="11">
    <source>
        <dbReference type="Google" id="ProtNLM"/>
    </source>
</evidence>
<dbReference type="PANTHER" id="PTHR48063:SF106">
    <property type="entry name" value="LEUCINE-RICH REPEAT DOMAIN, L DOMAIN-LIKE PROTEIN-RELATED"/>
    <property type="match status" value="1"/>
</dbReference>
<dbReference type="InterPro" id="IPR001611">
    <property type="entry name" value="Leu-rich_rpt"/>
</dbReference>
<feature type="transmembrane region" description="Helical" evidence="8">
    <location>
        <begin position="107"/>
        <end position="130"/>
    </location>
</feature>
<accession>A0AA35ZXT8</accession>
<evidence type="ECO:0000256" key="4">
    <source>
        <dbReference type="ARBA" id="ARBA00022989"/>
    </source>
</evidence>
<evidence type="ECO:0000256" key="8">
    <source>
        <dbReference type="SAM" id="Phobius"/>
    </source>
</evidence>
<evidence type="ECO:0000256" key="6">
    <source>
        <dbReference type="ARBA" id="ARBA00023180"/>
    </source>
</evidence>
<dbReference type="PANTHER" id="PTHR48063">
    <property type="entry name" value="LRR RECEPTOR-LIKE KINASE"/>
    <property type="match status" value="1"/>
</dbReference>
<proteinExistence type="predicted"/>
<dbReference type="GO" id="GO:0016020">
    <property type="term" value="C:membrane"/>
    <property type="evidence" value="ECO:0007669"/>
    <property type="project" value="UniProtKB-SubCell"/>
</dbReference>
<dbReference type="SUPFAM" id="SSF52058">
    <property type="entry name" value="L domain-like"/>
    <property type="match status" value="1"/>
</dbReference>
<evidence type="ECO:0000256" key="5">
    <source>
        <dbReference type="ARBA" id="ARBA00023136"/>
    </source>
</evidence>
<comment type="subcellular location">
    <subcellularLocation>
        <location evidence="1">Membrane</location>
        <topology evidence="1">Single-pass type I membrane protein</topology>
    </subcellularLocation>
</comment>
<evidence type="ECO:0000313" key="9">
    <source>
        <dbReference type="EMBL" id="CAI9300181.1"/>
    </source>
</evidence>
<dbReference type="InterPro" id="IPR046956">
    <property type="entry name" value="RLP23-like"/>
</dbReference>
<dbReference type="EMBL" id="OX465084">
    <property type="protein sequence ID" value="CAI9300181.1"/>
    <property type="molecule type" value="Genomic_DNA"/>
</dbReference>
<name>A0AA35ZXT8_LACSI</name>
<gene>
    <name evidence="9" type="ORF">LSALG_LOCUS38838</name>
</gene>
<evidence type="ECO:0000256" key="3">
    <source>
        <dbReference type="ARBA" id="ARBA00022729"/>
    </source>
</evidence>
<dbReference type="Proteomes" id="UP001177003">
    <property type="component" value="Chromosome 8"/>
</dbReference>